<evidence type="ECO:0000256" key="1">
    <source>
        <dbReference type="ARBA" id="ARBA00004651"/>
    </source>
</evidence>
<feature type="transmembrane region" description="Helical" evidence="6">
    <location>
        <begin position="360"/>
        <end position="387"/>
    </location>
</feature>
<protein>
    <submittedName>
        <fullName evidence="8">MFS transporter</fullName>
    </submittedName>
</protein>
<dbReference type="InterPro" id="IPR011701">
    <property type="entry name" value="MFS"/>
</dbReference>
<dbReference type="Pfam" id="PF07690">
    <property type="entry name" value="MFS_1"/>
    <property type="match status" value="2"/>
</dbReference>
<comment type="caution">
    <text evidence="8">The sequence shown here is derived from an EMBL/GenBank/DDBJ whole genome shotgun (WGS) entry which is preliminary data.</text>
</comment>
<evidence type="ECO:0000313" key="9">
    <source>
        <dbReference type="Proteomes" id="UP000297477"/>
    </source>
</evidence>
<gene>
    <name evidence="8" type="ORF">E4A49_08685</name>
</gene>
<feature type="transmembrane region" description="Helical" evidence="6">
    <location>
        <begin position="427"/>
        <end position="444"/>
    </location>
</feature>
<accession>A0ABY2JYI3</accession>
<keyword evidence="2 6" id="KW-0812">Transmembrane</keyword>
<dbReference type="CDD" id="cd17489">
    <property type="entry name" value="MFS_YfcJ_like"/>
    <property type="match status" value="1"/>
</dbReference>
<sequence>MLSAPGTRHPAPGTRHPSTRHPGPERPGLERPSSTRHTVEPAATPSSIERRRPMTAPGTRAPAASRPPLWTRDFVLVSVGYLFVSMIFYLLMTSMALYAVERFGASDTVAGVVTGSFVLGAVVTRLVTPPSMEAWGRRRTMVVAMVLYVLSSAAYLVASSVPLLIAVRFVQGMCFGAGATVLATAVQSIIPPSRRSEGTGWFSTAMTVSSAIGPMTAILVISRFGYEWLFVTATLITLGALVCALALRRIPEPTPTGRFRLTRAGIFASEAAPIAVITAAAGMLYGGGVLAFLAGYARDHGIGATATSVFFLLFALGTLVGRFVLGPLQDRRGDDVLAYPVLIAYAVSFVLLSQWHTATGLLVCGFLFGLSHGPLISGFQTIAVQAVPPQKFGVATGTYFLLLDIATGLGPIIVGVAGAAIGLSSAYLLSGAVMALLTAYYWFVHGRHTASRAA</sequence>
<keyword evidence="4 6" id="KW-0472">Membrane</keyword>
<feature type="domain" description="Major facilitator superfamily (MFS) profile" evidence="7">
    <location>
        <begin position="73"/>
        <end position="449"/>
    </location>
</feature>
<evidence type="ECO:0000256" key="6">
    <source>
        <dbReference type="SAM" id="Phobius"/>
    </source>
</evidence>
<dbReference type="Proteomes" id="UP000297477">
    <property type="component" value="Unassembled WGS sequence"/>
</dbReference>
<feature type="transmembrane region" description="Helical" evidence="6">
    <location>
        <begin position="109"/>
        <end position="128"/>
    </location>
</feature>
<keyword evidence="9" id="KW-1185">Reference proteome</keyword>
<evidence type="ECO:0000256" key="2">
    <source>
        <dbReference type="ARBA" id="ARBA00022692"/>
    </source>
</evidence>
<feature type="transmembrane region" description="Helical" evidence="6">
    <location>
        <begin position="302"/>
        <end position="324"/>
    </location>
</feature>
<proteinExistence type="predicted"/>
<feature type="transmembrane region" description="Helical" evidence="6">
    <location>
        <begin position="336"/>
        <end position="354"/>
    </location>
</feature>
<evidence type="ECO:0000256" key="3">
    <source>
        <dbReference type="ARBA" id="ARBA00022989"/>
    </source>
</evidence>
<feature type="region of interest" description="Disordered" evidence="5">
    <location>
        <begin position="1"/>
        <end position="63"/>
    </location>
</feature>
<evidence type="ECO:0000256" key="5">
    <source>
        <dbReference type="SAM" id="MobiDB-lite"/>
    </source>
</evidence>
<comment type="subcellular location">
    <subcellularLocation>
        <location evidence="1">Cell membrane</location>
        <topology evidence="1">Multi-pass membrane protein</topology>
    </subcellularLocation>
</comment>
<keyword evidence="3 6" id="KW-1133">Transmembrane helix</keyword>
<evidence type="ECO:0000259" key="7">
    <source>
        <dbReference type="PROSITE" id="PS50850"/>
    </source>
</evidence>
<feature type="transmembrane region" description="Helical" evidence="6">
    <location>
        <begin position="399"/>
        <end position="421"/>
    </location>
</feature>
<feature type="transmembrane region" description="Helical" evidence="6">
    <location>
        <begin position="198"/>
        <end position="222"/>
    </location>
</feature>
<dbReference type="InterPro" id="IPR052714">
    <property type="entry name" value="MFS_Exporter"/>
</dbReference>
<feature type="transmembrane region" description="Helical" evidence="6">
    <location>
        <begin position="271"/>
        <end position="296"/>
    </location>
</feature>
<dbReference type="PROSITE" id="PS50850">
    <property type="entry name" value="MFS"/>
    <property type="match status" value="1"/>
</dbReference>
<feature type="transmembrane region" description="Helical" evidence="6">
    <location>
        <begin position="228"/>
        <end position="250"/>
    </location>
</feature>
<dbReference type="InterPro" id="IPR020846">
    <property type="entry name" value="MFS_dom"/>
</dbReference>
<organism evidence="8 9">
    <name type="scientific">Micrococcus lylae</name>
    <dbReference type="NCBI Taxonomy" id="1273"/>
    <lineage>
        <taxon>Bacteria</taxon>
        <taxon>Bacillati</taxon>
        <taxon>Actinomycetota</taxon>
        <taxon>Actinomycetes</taxon>
        <taxon>Micrococcales</taxon>
        <taxon>Micrococcaceae</taxon>
        <taxon>Micrococcus</taxon>
    </lineage>
</organism>
<evidence type="ECO:0000256" key="4">
    <source>
        <dbReference type="ARBA" id="ARBA00023136"/>
    </source>
</evidence>
<feature type="transmembrane region" description="Helical" evidence="6">
    <location>
        <begin position="164"/>
        <end position="186"/>
    </location>
</feature>
<name>A0ABY2JYI3_9MICC</name>
<evidence type="ECO:0000313" key="8">
    <source>
        <dbReference type="EMBL" id="TFH98454.1"/>
    </source>
</evidence>
<reference evidence="8 9" key="1">
    <citation type="submission" date="2019-03" db="EMBL/GenBank/DDBJ databases">
        <title>Reclassification of Micrococcus aloeverae and Micrococcus yunnanensis as later heterotypic synonyms of Micrococcus luteus.</title>
        <authorList>
            <person name="Huang C.-H."/>
        </authorList>
    </citation>
    <scope>NUCLEOTIDE SEQUENCE [LARGE SCALE GENOMIC DNA]</scope>
    <source>
        <strain evidence="8 9">BCRC 12151</strain>
    </source>
</reference>
<dbReference type="InterPro" id="IPR036259">
    <property type="entry name" value="MFS_trans_sf"/>
</dbReference>
<dbReference type="PANTHER" id="PTHR23531">
    <property type="entry name" value="QUINOLENE RESISTANCE PROTEIN NORA"/>
    <property type="match status" value="1"/>
</dbReference>
<dbReference type="EMBL" id="SPKT01000017">
    <property type="protein sequence ID" value="TFH98454.1"/>
    <property type="molecule type" value="Genomic_DNA"/>
</dbReference>
<feature type="transmembrane region" description="Helical" evidence="6">
    <location>
        <begin position="140"/>
        <end position="158"/>
    </location>
</feature>
<dbReference type="Gene3D" id="1.20.1250.20">
    <property type="entry name" value="MFS general substrate transporter like domains"/>
    <property type="match status" value="1"/>
</dbReference>
<feature type="transmembrane region" description="Helical" evidence="6">
    <location>
        <begin position="74"/>
        <end position="97"/>
    </location>
</feature>
<dbReference type="SUPFAM" id="SSF103473">
    <property type="entry name" value="MFS general substrate transporter"/>
    <property type="match status" value="1"/>
</dbReference>
<dbReference type="PANTHER" id="PTHR23531:SF1">
    <property type="entry name" value="QUINOLENE RESISTANCE PROTEIN NORA"/>
    <property type="match status" value="1"/>
</dbReference>